<protein>
    <submittedName>
        <fullName evidence="1">Uncharacterized protein</fullName>
    </submittedName>
</protein>
<dbReference type="EMBL" id="CM046400">
    <property type="protein sequence ID" value="KAI8522613.1"/>
    <property type="molecule type" value="Genomic_DNA"/>
</dbReference>
<evidence type="ECO:0000313" key="1">
    <source>
        <dbReference type="EMBL" id="KAI8522613.1"/>
    </source>
</evidence>
<accession>A0ACC0L340</accession>
<dbReference type="Proteomes" id="UP001062846">
    <property type="component" value="Chromosome 13"/>
</dbReference>
<keyword evidence="2" id="KW-1185">Reference proteome</keyword>
<evidence type="ECO:0000313" key="2">
    <source>
        <dbReference type="Proteomes" id="UP001062846"/>
    </source>
</evidence>
<name>A0ACC0L340_RHOML</name>
<sequence length="73" mass="8294">MVKHHFQEFLVFTSGKSTKLSGLQDKKLSEDSIHDIAHDLVRALQQASVSYALLCDFGLARKLKDITKTPFCW</sequence>
<comment type="caution">
    <text evidence="1">The sequence shown here is derived from an EMBL/GenBank/DDBJ whole genome shotgun (WGS) entry which is preliminary data.</text>
</comment>
<gene>
    <name evidence="1" type="ORF">RHMOL_Rhmol13G0009600</name>
</gene>
<proteinExistence type="predicted"/>
<reference evidence="1" key="1">
    <citation type="submission" date="2022-02" db="EMBL/GenBank/DDBJ databases">
        <title>Plant Genome Project.</title>
        <authorList>
            <person name="Zhang R.-G."/>
        </authorList>
    </citation>
    <scope>NUCLEOTIDE SEQUENCE</scope>
    <source>
        <strain evidence="1">AT1</strain>
    </source>
</reference>
<organism evidence="1 2">
    <name type="scientific">Rhododendron molle</name>
    <name type="common">Chinese azalea</name>
    <name type="synonym">Azalea mollis</name>
    <dbReference type="NCBI Taxonomy" id="49168"/>
    <lineage>
        <taxon>Eukaryota</taxon>
        <taxon>Viridiplantae</taxon>
        <taxon>Streptophyta</taxon>
        <taxon>Embryophyta</taxon>
        <taxon>Tracheophyta</taxon>
        <taxon>Spermatophyta</taxon>
        <taxon>Magnoliopsida</taxon>
        <taxon>eudicotyledons</taxon>
        <taxon>Gunneridae</taxon>
        <taxon>Pentapetalae</taxon>
        <taxon>asterids</taxon>
        <taxon>Ericales</taxon>
        <taxon>Ericaceae</taxon>
        <taxon>Ericoideae</taxon>
        <taxon>Rhodoreae</taxon>
        <taxon>Rhododendron</taxon>
    </lineage>
</organism>